<evidence type="ECO:0000256" key="3">
    <source>
        <dbReference type="ARBA" id="ARBA00004906"/>
    </source>
</evidence>
<dbReference type="InterPro" id="IPR011016">
    <property type="entry name" value="Znf_RING-CH"/>
</dbReference>
<evidence type="ECO:0000259" key="14">
    <source>
        <dbReference type="PROSITE" id="PS51292"/>
    </source>
</evidence>
<keyword evidence="7" id="KW-0479">Metal-binding</keyword>
<evidence type="ECO:0000256" key="5">
    <source>
        <dbReference type="ARBA" id="ARBA00022679"/>
    </source>
</evidence>
<evidence type="ECO:0000256" key="6">
    <source>
        <dbReference type="ARBA" id="ARBA00022692"/>
    </source>
</evidence>
<feature type="transmembrane region" description="Helical" evidence="13">
    <location>
        <begin position="681"/>
        <end position="704"/>
    </location>
</feature>
<protein>
    <recommendedName>
        <fullName evidence="4">RING-type E3 ubiquitin transferase</fullName>
        <ecNumber evidence="4">2.3.2.27</ecNumber>
    </recommendedName>
</protein>
<accession>A0AAV9IZQ9</accession>
<feature type="transmembrane region" description="Helical" evidence="13">
    <location>
        <begin position="448"/>
        <end position="469"/>
    </location>
</feature>
<dbReference type="GO" id="GO:0061630">
    <property type="term" value="F:ubiquitin protein ligase activity"/>
    <property type="evidence" value="ECO:0007669"/>
    <property type="project" value="UniProtKB-EC"/>
</dbReference>
<evidence type="ECO:0000256" key="7">
    <source>
        <dbReference type="ARBA" id="ARBA00022723"/>
    </source>
</evidence>
<feature type="domain" description="RING-CH-type" evidence="14">
    <location>
        <begin position="11"/>
        <end position="72"/>
    </location>
</feature>
<evidence type="ECO:0000256" key="4">
    <source>
        <dbReference type="ARBA" id="ARBA00012483"/>
    </source>
</evidence>
<feature type="transmembrane region" description="Helical" evidence="13">
    <location>
        <begin position="563"/>
        <end position="585"/>
    </location>
</feature>
<dbReference type="AlphaFoldDB" id="A0AAV9IZQ9"/>
<feature type="transmembrane region" description="Helical" evidence="13">
    <location>
        <begin position="106"/>
        <end position="125"/>
    </location>
</feature>
<dbReference type="GO" id="GO:0008270">
    <property type="term" value="F:zinc ion binding"/>
    <property type="evidence" value="ECO:0007669"/>
    <property type="project" value="UniProtKB-KW"/>
</dbReference>
<keyword evidence="8" id="KW-0863">Zinc-finger</keyword>
<comment type="pathway">
    <text evidence="3">Protein modification; protein ubiquitination.</text>
</comment>
<evidence type="ECO:0000256" key="2">
    <source>
        <dbReference type="ARBA" id="ARBA00004141"/>
    </source>
</evidence>
<feature type="transmembrane region" description="Helical" evidence="13">
    <location>
        <begin position="405"/>
        <end position="427"/>
    </location>
</feature>
<comment type="caution">
    <text evidence="15">The sequence shown here is derived from an EMBL/GenBank/DDBJ whole genome shotgun (WGS) entry which is preliminary data.</text>
</comment>
<keyword evidence="12 13" id="KW-0472">Membrane</keyword>
<dbReference type="PANTHER" id="PTHR13145">
    <property type="entry name" value="SSM4 PROTEIN"/>
    <property type="match status" value="1"/>
</dbReference>
<feature type="transmembrane region" description="Helical" evidence="13">
    <location>
        <begin position="145"/>
        <end position="169"/>
    </location>
</feature>
<proteinExistence type="predicted"/>
<dbReference type="Pfam" id="PF23113">
    <property type="entry name" value="MARCHF6_C"/>
    <property type="match status" value="1"/>
</dbReference>
<dbReference type="Proteomes" id="UP001301350">
    <property type="component" value="Unassembled WGS sequence"/>
</dbReference>
<evidence type="ECO:0000256" key="11">
    <source>
        <dbReference type="ARBA" id="ARBA00022989"/>
    </source>
</evidence>
<evidence type="ECO:0000256" key="13">
    <source>
        <dbReference type="SAM" id="Phobius"/>
    </source>
</evidence>
<keyword evidence="16" id="KW-1185">Reference proteome</keyword>
<keyword evidence="9" id="KW-0833">Ubl conjugation pathway</keyword>
<comment type="catalytic activity">
    <reaction evidence="1">
        <text>S-ubiquitinyl-[E2 ubiquitin-conjugating enzyme]-L-cysteine + [acceptor protein]-L-lysine = [E2 ubiquitin-conjugating enzyme]-L-cysteine + N(6)-ubiquitinyl-[acceptor protein]-L-lysine.</text>
        <dbReference type="EC" id="2.3.2.27"/>
    </reaction>
</comment>
<keyword evidence="11 13" id="KW-1133">Transmembrane helix</keyword>
<dbReference type="GO" id="GO:0005789">
    <property type="term" value="C:endoplasmic reticulum membrane"/>
    <property type="evidence" value="ECO:0007669"/>
    <property type="project" value="TreeGrafter"/>
</dbReference>
<dbReference type="InterPro" id="IPR056521">
    <property type="entry name" value="MARCHF6-like_C"/>
</dbReference>
<evidence type="ECO:0000256" key="9">
    <source>
        <dbReference type="ARBA" id="ARBA00022786"/>
    </source>
</evidence>
<name>A0AAV9IZQ9_CYACA</name>
<keyword evidence="6 13" id="KW-0812">Transmembrane</keyword>
<sequence length="961" mass="106659">MREMNDAQTVSALDGEAECRICREAAGAHRPLLQPCKCAGSIRDVHEACLLRWLQTTGLKSCELCGTRYRFRPLYRPDAPATLSASDVLHGLALLVWRLSRRAARMALAGVVWCVLVPYVTWLAWRSGFATGWQSLVAVFAWRGLAAAALDTLCGCALSVMVVLGFIGLSAVRELLREEAVTVADAPIDLSDDDEYGESLDETVLAANAAMLSTQRLATERIEEEEEGIWRQPATPNVWDASTGMLPTAGIDVGDTTPTATPREAPPLRATELTDAREPTLVQGLWSAFWSLFDTDSTEELSLEEAIGLTGPISGLLFNAVVMLVSNFLVIDVVLVTPLNLGRLALTLHSQMRSLTLGIFSPNCRRMAAALWRRPNAWRSLLSTALTEAMPPPPPSAVSHASRPLWHTLLLGYSVLIAAASLWMCFGRFMRRRYPFLFPQLLLLSLRTLSYIGLTAKAILILAAEFVLFPLGCGWWLNVCTARALGSSLTARLLHWHAAPLLSTFLHWSVGILYIVGLSLVVSLCREVLHPRVLWFLRDPNDPAFDPLEEIIDKPLWVHARRVLLSALMYASLVYLTVGVPLSLLHACLPDVFPLQVALNEQALAHVPLDLILLQMSVSQAPPDVHPREFVKRALRAWVENAGGALGLREATLSEGDGDDDGDDDRPSMTVSHQRYWRVRIFLMVLCTWAAFIPLACAAFTAILCTGRRLQQLSGWRWAPASAAPNDVSAAVLGACFWYSALVWSVHAITVARRRGLHRLLNSACAWLWWRLQCLLIVGLWCVLLPLYWGLAAEFMLHTLTRMPLHETPMLPLLQKWVIGVVCLRMLRFAWRRRPWTPTERSPDALLADAPFPQWLARDHTTGALTRVVLPMSARYLLLLTTPIAAVRMCLARTAPTTQAVALRIAYSVWLGAVAARLAARLSCALLTASMERIRNEKYLVTWQILNYEPAFDTPARARLR</sequence>
<dbReference type="Gene3D" id="3.30.40.10">
    <property type="entry name" value="Zinc/RING finger domain, C3HC4 (zinc finger)"/>
    <property type="match status" value="1"/>
</dbReference>
<evidence type="ECO:0000256" key="10">
    <source>
        <dbReference type="ARBA" id="ARBA00022833"/>
    </source>
</evidence>
<dbReference type="EMBL" id="JANCYW010000014">
    <property type="protein sequence ID" value="KAK4537827.1"/>
    <property type="molecule type" value="Genomic_DNA"/>
</dbReference>
<dbReference type="GO" id="GO:0036503">
    <property type="term" value="P:ERAD pathway"/>
    <property type="evidence" value="ECO:0007669"/>
    <property type="project" value="TreeGrafter"/>
</dbReference>
<gene>
    <name evidence="15" type="ORF">CDCA_CDCA14G3852</name>
</gene>
<dbReference type="EC" id="2.3.2.27" evidence="4"/>
<dbReference type="InterPro" id="IPR013083">
    <property type="entry name" value="Znf_RING/FYVE/PHD"/>
</dbReference>
<comment type="subcellular location">
    <subcellularLocation>
        <location evidence="2">Membrane</location>
        <topology evidence="2">Multi-pass membrane protein</topology>
    </subcellularLocation>
</comment>
<dbReference type="Pfam" id="PF12906">
    <property type="entry name" value="RINGv"/>
    <property type="match status" value="1"/>
</dbReference>
<dbReference type="SUPFAM" id="SSF57850">
    <property type="entry name" value="RING/U-box"/>
    <property type="match status" value="1"/>
</dbReference>
<dbReference type="SMART" id="SM00744">
    <property type="entry name" value="RINGv"/>
    <property type="match status" value="1"/>
</dbReference>
<evidence type="ECO:0000313" key="16">
    <source>
        <dbReference type="Proteomes" id="UP001301350"/>
    </source>
</evidence>
<keyword evidence="10" id="KW-0862">Zinc</keyword>
<evidence type="ECO:0000256" key="12">
    <source>
        <dbReference type="ARBA" id="ARBA00023136"/>
    </source>
</evidence>
<dbReference type="PROSITE" id="PS51292">
    <property type="entry name" value="ZF_RING_CH"/>
    <property type="match status" value="1"/>
</dbReference>
<keyword evidence="5" id="KW-0808">Transferase</keyword>
<evidence type="ECO:0000256" key="1">
    <source>
        <dbReference type="ARBA" id="ARBA00000900"/>
    </source>
</evidence>
<dbReference type="PANTHER" id="PTHR13145:SF0">
    <property type="entry name" value="E3 UBIQUITIN-PROTEIN LIGASE MARCHF6"/>
    <property type="match status" value="1"/>
</dbReference>
<feature type="transmembrane region" description="Helical" evidence="13">
    <location>
        <begin position="316"/>
        <end position="336"/>
    </location>
</feature>
<feature type="transmembrane region" description="Helical" evidence="13">
    <location>
        <begin position="768"/>
        <end position="789"/>
    </location>
</feature>
<evidence type="ECO:0000313" key="15">
    <source>
        <dbReference type="EMBL" id="KAK4537827.1"/>
    </source>
</evidence>
<organism evidence="15 16">
    <name type="scientific">Cyanidium caldarium</name>
    <name type="common">Red alga</name>
    <dbReference type="NCBI Taxonomy" id="2771"/>
    <lineage>
        <taxon>Eukaryota</taxon>
        <taxon>Rhodophyta</taxon>
        <taxon>Bangiophyceae</taxon>
        <taxon>Cyanidiales</taxon>
        <taxon>Cyanidiaceae</taxon>
        <taxon>Cyanidium</taxon>
    </lineage>
</organism>
<feature type="transmembrane region" description="Helical" evidence="13">
    <location>
        <begin position="728"/>
        <end position="747"/>
    </location>
</feature>
<evidence type="ECO:0000256" key="8">
    <source>
        <dbReference type="ARBA" id="ARBA00022771"/>
    </source>
</evidence>
<reference evidence="15 16" key="1">
    <citation type="submission" date="2022-07" db="EMBL/GenBank/DDBJ databases">
        <title>Genome-wide signatures of adaptation to extreme environments.</title>
        <authorList>
            <person name="Cho C.H."/>
            <person name="Yoon H.S."/>
        </authorList>
    </citation>
    <scope>NUCLEOTIDE SEQUENCE [LARGE SCALE GENOMIC DNA]</scope>
    <source>
        <strain evidence="15 16">DBV 063 E5</strain>
    </source>
</reference>
<feature type="transmembrane region" description="Helical" evidence="13">
    <location>
        <begin position="809"/>
        <end position="827"/>
    </location>
</feature>